<sequence>MRAWPRRAGGHEAWGGSTYGELPSAVEALNLVYSAPDAIEQVVEPFFAYHLLGGVKDEPGVGRDIVVDLHGGK</sequence>
<protein>
    <submittedName>
        <fullName evidence="1">Uncharacterized protein</fullName>
    </submittedName>
</protein>
<gene>
    <name evidence="1" type="ORF">TRAPUB_2542</name>
</gene>
<keyword evidence="2" id="KW-1185">Reference proteome</keyword>
<comment type="caution">
    <text evidence="1">The sequence shown here is derived from an EMBL/GenBank/DDBJ whole genome shotgun (WGS) entry which is preliminary data.</text>
</comment>
<name>A0A1M2VG88_TRAPU</name>
<evidence type="ECO:0000313" key="2">
    <source>
        <dbReference type="Proteomes" id="UP000184267"/>
    </source>
</evidence>
<reference evidence="1 2" key="1">
    <citation type="submission" date="2016-10" db="EMBL/GenBank/DDBJ databases">
        <title>Genome sequence of the basidiomycete white-rot fungus Trametes pubescens.</title>
        <authorList>
            <person name="Makela M.R."/>
            <person name="Granchi Z."/>
            <person name="Peng M."/>
            <person name="De Vries R.P."/>
            <person name="Grigoriev I."/>
            <person name="Riley R."/>
            <person name="Hilden K."/>
        </authorList>
    </citation>
    <scope>NUCLEOTIDE SEQUENCE [LARGE SCALE GENOMIC DNA]</scope>
    <source>
        <strain evidence="1 2">FBCC735</strain>
    </source>
</reference>
<evidence type="ECO:0000313" key="1">
    <source>
        <dbReference type="EMBL" id="OJT06615.1"/>
    </source>
</evidence>
<accession>A0A1M2VG88</accession>
<dbReference type="Proteomes" id="UP000184267">
    <property type="component" value="Unassembled WGS sequence"/>
</dbReference>
<organism evidence="1 2">
    <name type="scientific">Trametes pubescens</name>
    <name type="common">White-rot fungus</name>
    <dbReference type="NCBI Taxonomy" id="154538"/>
    <lineage>
        <taxon>Eukaryota</taxon>
        <taxon>Fungi</taxon>
        <taxon>Dikarya</taxon>
        <taxon>Basidiomycota</taxon>
        <taxon>Agaricomycotina</taxon>
        <taxon>Agaricomycetes</taxon>
        <taxon>Polyporales</taxon>
        <taxon>Polyporaceae</taxon>
        <taxon>Trametes</taxon>
    </lineage>
</organism>
<dbReference type="AlphaFoldDB" id="A0A1M2VG88"/>
<dbReference type="EMBL" id="MNAD01001290">
    <property type="protein sequence ID" value="OJT06615.1"/>
    <property type="molecule type" value="Genomic_DNA"/>
</dbReference>
<proteinExistence type="predicted"/>